<evidence type="ECO:0000259" key="10">
    <source>
        <dbReference type="PROSITE" id="PS50885"/>
    </source>
</evidence>
<dbReference type="SUPFAM" id="SSF47384">
    <property type="entry name" value="Homodimeric domain of signal transducing histidine kinase"/>
    <property type="match status" value="1"/>
</dbReference>
<dbReference type="PROSITE" id="PS50109">
    <property type="entry name" value="HIS_KIN"/>
    <property type="match status" value="1"/>
</dbReference>
<dbReference type="InterPro" id="IPR036890">
    <property type="entry name" value="HATPase_C_sf"/>
</dbReference>
<keyword evidence="8" id="KW-1133">Transmembrane helix</keyword>
<evidence type="ECO:0000313" key="12">
    <source>
        <dbReference type="Proteomes" id="UP000004221"/>
    </source>
</evidence>
<organism evidence="11 12">
    <name type="scientific">Nitrolancea hollandica Lb</name>
    <dbReference type="NCBI Taxonomy" id="1129897"/>
    <lineage>
        <taxon>Bacteria</taxon>
        <taxon>Pseudomonadati</taxon>
        <taxon>Thermomicrobiota</taxon>
        <taxon>Thermomicrobia</taxon>
        <taxon>Sphaerobacterales</taxon>
        <taxon>Sphaerobacterineae</taxon>
        <taxon>Sphaerobacteraceae</taxon>
        <taxon>Nitrolancea</taxon>
    </lineage>
</organism>
<dbReference type="AlphaFoldDB" id="I4EE93"/>
<dbReference type="Gene3D" id="1.10.287.130">
    <property type="match status" value="1"/>
</dbReference>
<keyword evidence="6" id="KW-0418">Kinase</keyword>
<proteinExistence type="predicted"/>
<keyword evidence="5 11" id="KW-0808">Transferase</keyword>
<dbReference type="Pfam" id="PF00512">
    <property type="entry name" value="HisKA"/>
    <property type="match status" value="1"/>
</dbReference>
<dbReference type="InterPro" id="IPR050736">
    <property type="entry name" value="Sensor_HK_Regulatory"/>
</dbReference>
<dbReference type="InterPro" id="IPR003660">
    <property type="entry name" value="HAMP_dom"/>
</dbReference>
<feature type="domain" description="HAMP" evidence="10">
    <location>
        <begin position="243"/>
        <end position="295"/>
    </location>
</feature>
<keyword evidence="8" id="KW-0472">Membrane</keyword>
<dbReference type="Gene3D" id="6.10.340.10">
    <property type="match status" value="1"/>
</dbReference>
<dbReference type="Pfam" id="PF02518">
    <property type="entry name" value="HATPase_c"/>
    <property type="match status" value="1"/>
</dbReference>
<dbReference type="FunFam" id="3.30.565.10:FF:000006">
    <property type="entry name" value="Sensor histidine kinase WalK"/>
    <property type="match status" value="1"/>
</dbReference>
<dbReference type="SMART" id="SM00304">
    <property type="entry name" value="HAMP"/>
    <property type="match status" value="1"/>
</dbReference>
<keyword evidence="12" id="KW-1185">Reference proteome</keyword>
<dbReference type="InterPro" id="IPR005467">
    <property type="entry name" value="His_kinase_dom"/>
</dbReference>
<evidence type="ECO:0000313" key="11">
    <source>
        <dbReference type="EMBL" id="CCF83005.1"/>
    </source>
</evidence>
<dbReference type="InterPro" id="IPR003594">
    <property type="entry name" value="HATPase_dom"/>
</dbReference>
<name>I4EE93_9BACT</name>
<dbReference type="EMBL" id="CAGS01000085">
    <property type="protein sequence ID" value="CCF83005.1"/>
    <property type="molecule type" value="Genomic_DNA"/>
</dbReference>
<reference evidence="11 12" key="1">
    <citation type="journal article" date="2012" name="ISME J.">
        <title>Nitrification expanded: discovery, physiology and genomics of a nitrite-oxidizing bacterium from the phylum Chloroflexi.</title>
        <authorList>
            <person name="Sorokin D.Y."/>
            <person name="Lucker S."/>
            <person name="Vejmelkova D."/>
            <person name="Kostrikina N.A."/>
            <person name="Kleerebezem R."/>
            <person name="Rijpstra W.I."/>
            <person name="Damste J.S."/>
            <person name="Le Paslier D."/>
            <person name="Muyzer G."/>
            <person name="Wagner M."/>
            <person name="van Loosdrecht M.C."/>
            <person name="Daims H."/>
        </authorList>
    </citation>
    <scope>NUCLEOTIDE SEQUENCE [LARGE SCALE GENOMIC DNA]</scope>
    <source>
        <strain evidence="12">none</strain>
    </source>
</reference>
<keyword evidence="8" id="KW-0812">Transmembrane</keyword>
<accession>I4EE93</accession>
<keyword evidence="4" id="KW-0597">Phosphoprotein</keyword>
<evidence type="ECO:0000256" key="8">
    <source>
        <dbReference type="SAM" id="Phobius"/>
    </source>
</evidence>
<evidence type="ECO:0000256" key="4">
    <source>
        <dbReference type="ARBA" id="ARBA00022553"/>
    </source>
</evidence>
<dbReference type="GO" id="GO:0000155">
    <property type="term" value="F:phosphorelay sensor kinase activity"/>
    <property type="evidence" value="ECO:0007669"/>
    <property type="project" value="InterPro"/>
</dbReference>
<feature type="transmembrane region" description="Helical" evidence="8">
    <location>
        <begin position="27"/>
        <end position="53"/>
    </location>
</feature>
<comment type="subcellular location">
    <subcellularLocation>
        <location evidence="2">Membrane</location>
    </subcellularLocation>
</comment>
<comment type="caution">
    <text evidence="11">The sequence shown here is derived from an EMBL/GenBank/DDBJ whole genome shotgun (WGS) entry which is preliminary data.</text>
</comment>
<dbReference type="Pfam" id="PF00672">
    <property type="entry name" value="HAMP"/>
    <property type="match status" value="1"/>
</dbReference>
<evidence type="ECO:0000256" key="2">
    <source>
        <dbReference type="ARBA" id="ARBA00004370"/>
    </source>
</evidence>
<dbReference type="CDD" id="cd00082">
    <property type="entry name" value="HisKA"/>
    <property type="match status" value="1"/>
</dbReference>
<dbReference type="PANTHER" id="PTHR43711:SF1">
    <property type="entry name" value="HISTIDINE KINASE 1"/>
    <property type="match status" value="1"/>
</dbReference>
<gene>
    <name evidence="11" type="ORF">NITHO_1750020</name>
</gene>
<dbReference type="SMART" id="SM00388">
    <property type="entry name" value="HisKA"/>
    <property type="match status" value="1"/>
</dbReference>
<dbReference type="InterPro" id="IPR036097">
    <property type="entry name" value="HisK_dim/P_sf"/>
</dbReference>
<dbReference type="RefSeq" id="WP_008475654.1">
    <property type="nucleotide sequence ID" value="NZ_CAGS01000085.1"/>
</dbReference>
<comment type="catalytic activity">
    <reaction evidence="1">
        <text>ATP + protein L-histidine = ADP + protein N-phospho-L-histidine.</text>
        <dbReference type="EC" id="2.7.13.3"/>
    </reaction>
</comment>
<dbReference type="CDD" id="cd00075">
    <property type="entry name" value="HATPase"/>
    <property type="match status" value="1"/>
</dbReference>
<dbReference type="Gene3D" id="3.30.565.10">
    <property type="entry name" value="Histidine kinase-like ATPase, C-terminal domain"/>
    <property type="match status" value="1"/>
</dbReference>
<dbReference type="OrthoDB" id="9800372at2"/>
<evidence type="ECO:0000256" key="6">
    <source>
        <dbReference type="ARBA" id="ARBA00022777"/>
    </source>
</evidence>
<dbReference type="GO" id="GO:0016020">
    <property type="term" value="C:membrane"/>
    <property type="evidence" value="ECO:0007669"/>
    <property type="project" value="UniProtKB-SubCell"/>
</dbReference>
<evidence type="ECO:0000259" key="9">
    <source>
        <dbReference type="PROSITE" id="PS50109"/>
    </source>
</evidence>
<evidence type="ECO:0000256" key="5">
    <source>
        <dbReference type="ARBA" id="ARBA00022679"/>
    </source>
</evidence>
<dbReference type="SMART" id="SM00387">
    <property type="entry name" value="HATPase_c"/>
    <property type="match status" value="1"/>
</dbReference>
<dbReference type="CDD" id="cd06225">
    <property type="entry name" value="HAMP"/>
    <property type="match status" value="1"/>
</dbReference>
<feature type="domain" description="Histidine kinase" evidence="9">
    <location>
        <begin position="303"/>
        <end position="535"/>
    </location>
</feature>
<sequence>MRTLLGAPWRLPGYLRHLYRRRISVQLIFSHLLVMLLTAALLEFVVGSIYFVANDRSGTPAIQIGDWSDSAAHVLQSEDYIHTIMAGPDQESAVQRNALQTALDDLIRRPIAYALITDRTGIVIVSSNPTWAPAGEPVEQATFKMNAQLVRRVLELDGKQTVYGNLFVQDVDDVVSYAARPILAVDGSVVGVVALQSIPRNLVNSPRLADLLLAALVANASLLVVIGIPVLLTSIPVSIWEARSFSKRLRRVAQAAEAMAHGDLQRRIEVTGEDEISQLAMQFNDVIERLEKADHSRKAFIANVSHDLRTPLAIIQGNLERLLEADPVVGTVSTSEPTRLAADPVPDRQALETIQREAITLNRLIDDLFTLARLEEAVLPLESAPVHLHELVSQAIEGVRSVAWKQRKVTVQSLVREHLPPVLADRIRLGQILGNLLHNALRHTPEGGLVIVDAAPAGDVVEVSVSDTGIGIPPEELDRVFDRFYQVEHGSREAGGSGLGLSIVKQLVEAQHGTITVESHSGQGTTFRFCLPVATP</sequence>
<dbReference type="SUPFAM" id="SSF158472">
    <property type="entry name" value="HAMP domain-like"/>
    <property type="match status" value="1"/>
</dbReference>
<dbReference type="InterPro" id="IPR004358">
    <property type="entry name" value="Sig_transdc_His_kin-like_C"/>
</dbReference>
<protein>
    <recommendedName>
        <fullName evidence="3">histidine kinase</fullName>
        <ecNumber evidence="3">2.7.13.3</ecNumber>
    </recommendedName>
</protein>
<dbReference type="PANTHER" id="PTHR43711">
    <property type="entry name" value="TWO-COMPONENT HISTIDINE KINASE"/>
    <property type="match status" value="1"/>
</dbReference>
<dbReference type="SUPFAM" id="SSF55874">
    <property type="entry name" value="ATPase domain of HSP90 chaperone/DNA topoisomerase II/histidine kinase"/>
    <property type="match status" value="1"/>
</dbReference>
<dbReference type="Proteomes" id="UP000004221">
    <property type="component" value="Unassembled WGS sequence"/>
</dbReference>
<keyword evidence="7" id="KW-0902">Two-component regulatory system</keyword>
<evidence type="ECO:0000256" key="1">
    <source>
        <dbReference type="ARBA" id="ARBA00000085"/>
    </source>
</evidence>
<dbReference type="PRINTS" id="PR00344">
    <property type="entry name" value="BCTRLSENSOR"/>
</dbReference>
<dbReference type="PROSITE" id="PS50885">
    <property type="entry name" value="HAMP"/>
    <property type="match status" value="1"/>
</dbReference>
<dbReference type="EC" id="2.7.13.3" evidence="3"/>
<evidence type="ECO:0000256" key="3">
    <source>
        <dbReference type="ARBA" id="ARBA00012438"/>
    </source>
</evidence>
<dbReference type="InterPro" id="IPR003661">
    <property type="entry name" value="HisK_dim/P_dom"/>
</dbReference>
<evidence type="ECO:0000256" key="7">
    <source>
        <dbReference type="ARBA" id="ARBA00023012"/>
    </source>
</evidence>